<gene>
    <name evidence="2" type="ORF">CB5_LOCUS20758</name>
</gene>
<accession>A0A6V7Q3R0</accession>
<proteinExistence type="predicted"/>
<protein>
    <submittedName>
        <fullName evidence="2">Uncharacterized protein</fullName>
    </submittedName>
</protein>
<organism evidence="2">
    <name type="scientific">Ananas comosus var. bracteatus</name>
    <name type="common">red pineapple</name>
    <dbReference type="NCBI Taxonomy" id="296719"/>
    <lineage>
        <taxon>Eukaryota</taxon>
        <taxon>Viridiplantae</taxon>
        <taxon>Streptophyta</taxon>
        <taxon>Embryophyta</taxon>
        <taxon>Tracheophyta</taxon>
        <taxon>Spermatophyta</taxon>
        <taxon>Magnoliopsida</taxon>
        <taxon>Liliopsida</taxon>
        <taxon>Poales</taxon>
        <taxon>Bromeliaceae</taxon>
        <taxon>Bromelioideae</taxon>
        <taxon>Ananas</taxon>
    </lineage>
</organism>
<feature type="region of interest" description="Disordered" evidence="1">
    <location>
        <begin position="71"/>
        <end position="130"/>
    </location>
</feature>
<feature type="compositionally biased region" description="Polar residues" evidence="1">
    <location>
        <begin position="72"/>
        <end position="83"/>
    </location>
</feature>
<feature type="compositionally biased region" description="Basic and acidic residues" evidence="1">
    <location>
        <begin position="115"/>
        <end position="130"/>
    </location>
</feature>
<evidence type="ECO:0000256" key="1">
    <source>
        <dbReference type="SAM" id="MobiDB-lite"/>
    </source>
</evidence>
<sequence length="130" mass="15365">MIFLYKCEQYSTAYDMWKALKAKFGATSATRLRSLTMRFDSYKKRADQTMKQHDIARHLELEKGRLRAVKTPTANATDSNFRRTSGFKRERTPGAQNHRRFAPKNANSTKKKEKQTRWQEEQVKDDLFQL</sequence>
<name>A0A6V7Q3R0_ANACO</name>
<evidence type="ECO:0000313" key="2">
    <source>
        <dbReference type="EMBL" id="CAD1837547.1"/>
    </source>
</evidence>
<reference evidence="2" key="1">
    <citation type="submission" date="2020-07" db="EMBL/GenBank/DDBJ databases">
        <authorList>
            <person name="Lin J."/>
        </authorList>
    </citation>
    <scope>NUCLEOTIDE SEQUENCE</scope>
</reference>
<dbReference type="AlphaFoldDB" id="A0A6V7Q3R0"/>
<dbReference type="EMBL" id="LR862132">
    <property type="protein sequence ID" value="CAD1837547.1"/>
    <property type="molecule type" value="Genomic_DNA"/>
</dbReference>